<feature type="region of interest" description="Disordered" evidence="1">
    <location>
        <begin position="857"/>
        <end position="900"/>
    </location>
</feature>
<accession>A0AAV6H6N5</accession>
<evidence type="ECO:0000256" key="1">
    <source>
        <dbReference type="SAM" id="MobiDB-lite"/>
    </source>
</evidence>
<reference evidence="2" key="1">
    <citation type="submission" date="2020-10" db="EMBL/GenBank/DDBJ databases">
        <title>Chromosome-scale genome assembly of the Allis shad, Alosa alosa.</title>
        <authorList>
            <person name="Margot Z."/>
            <person name="Christophe K."/>
            <person name="Cabau C."/>
            <person name="Louis A."/>
            <person name="Berthelot C."/>
            <person name="Parey E."/>
            <person name="Roest Crollius H."/>
            <person name="Montfort J."/>
            <person name="Robinson-Rechavi M."/>
            <person name="Bucao C."/>
            <person name="Bouchez O."/>
            <person name="Gislard M."/>
            <person name="Lluch J."/>
            <person name="Milhes M."/>
            <person name="Lampietro C."/>
            <person name="Lopez Roques C."/>
            <person name="Donnadieu C."/>
            <person name="Braasch I."/>
            <person name="Desvignes T."/>
            <person name="Postlethwait J."/>
            <person name="Bobe J."/>
            <person name="Guiguen Y."/>
        </authorList>
    </citation>
    <scope>NUCLEOTIDE SEQUENCE</scope>
    <source>
        <strain evidence="2">M-15738</strain>
        <tissue evidence="2">Blood</tissue>
    </source>
</reference>
<organism evidence="2 3">
    <name type="scientific">Alosa alosa</name>
    <name type="common">allis shad</name>
    <dbReference type="NCBI Taxonomy" id="278164"/>
    <lineage>
        <taxon>Eukaryota</taxon>
        <taxon>Metazoa</taxon>
        <taxon>Chordata</taxon>
        <taxon>Craniata</taxon>
        <taxon>Vertebrata</taxon>
        <taxon>Euteleostomi</taxon>
        <taxon>Actinopterygii</taxon>
        <taxon>Neopterygii</taxon>
        <taxon>Teleostei</taxon>
        <taxon>Clupei</taxon>
        <taxon>Clupeiformes</taxon>
        <taxon>Clupeoidei</taxon>
        <taxon>Clupeidae</taxon>
        <taxon>Alosa</taxon>
    </lineage>
</organism>
<dbReference type="PANTHER" id="PTHR22774:SF15">
    <property type="entry name" value="BRIDGE-LIKE LIPID TRANSFER PROTEIN FAMILY MEMBER 3A"/>
    <property type="match status" value="1"/>
</dbReference>
<name>A0AAV6H6N5_9TELE</name>
<feature type="compositionally biased region" description="Polar residues" evidence="1">
    <location>
        <begin position="450"/>
        <end position="467"/>
    </location>
</feature>
<feature type="region of interest" description="Disordered" evidence="1">
    <location>
        <begin position="923"/>
        <end position="1032"/>
    </location>
</feature>
<feature type="region of interest" description="Disordered" evidence="1">
    <location>
        <begin position="772"/>
        <end position="818"/>
    </location>
</feature>
<protein>
    <recommendedName>
        <fullName evidence="4">UHRF1-binding protein 1</fullName>
    </recommendedName>
</protein>
<gene>
    <name evidence="2" type="ORF">AALO_G00053930</name>
</gene>
<dbReference type="InterPro" id="IPR026728">
    <property type="entry name" value="BLTP3A/B"/>
</dbReference>
<feature type="compositionally biased region" description="Acidic residues" evidence="1">
    <location>
        <begin position="977"/>
        <end position="999"/>
    </location>
</feature>
<proteinExistence type="predicted"/>
<evidence type="ECO:0000313" key="2">
    <source>
        <dbReference type="EMBL" id="KAG5282249.1"/>
    </source>
</evidence>
<comment type="caution">
    <text evidence="2">The sequence shown here is derived from an EMBL/GenBank/DDBJ whole genome shotgun (WGS) entry which is preliminary data.</text>
</comment>
<dbReference type="PANTHER" id="PTHR22774">
    <property type="entry name" value="CHOREIN N-TERMINAL DOMAIN-CONTAINING PROTEIN"/>
    <property type="match status" value="1"/>
</dbReference>
<feature type="compositionally biased region" description="Acidic residues" evidence="1">
    <location>
        <begin position="878"/>
        <end position="890"/>
    </location>
</feature>
<feature type="compositionally biased region" description="Polar residues" evidence="1">
    <location>
        <begin position="935"/>
        <end position="947"/>
    </location>
</feature>
<dbReference type="Pfam" id="PF24917">
    <property type="entry name" value="BLTP3A_B"/>
    <property type="match status" value="2"/>
</dbReference>
<feature type="region of interest" description="Disordered" evidence="1">
    <location>
        <begin position="268"/>
        <end position="303"/>
    </location>
</feature>
<dbReference type="Proteomes" id="UP000823561">
    <property type="component" value="Chromosome 4"/>
</dbReference>
<evidence type="ECO:0000313" key="3">
    <source>
        <dbReference type="Proteomes" id="UP000823561"/>
    </source>
</evidence>
<feature type="region of interest" description="Disordered" evidence="1">
    <location>
        <begin position="407"/>
        <end position="467"/>
    </location>
</feature>
<evidence type="ECO:0008006" key="4">
    <source>
        <dbReference type="Google" id="ProtNLM"/>
    </source>
</evidence>
<sequence length="1453" mass="158155">MAGIIKKQILKHLSRFTKNLSPDKINLSTLKGEGQLSNLELDEEVLQNMLDLPTWLAVTRVYCNKAAIRIQWTKLKTSPICLFLDKVEVEMRTCEEPRAPNGPSPIAITEGQSEYGFAEKVVEGMSIIINSITIKVQARAFHASFELWQLQGNSLNPKWQRSDLRYTRITDPKRGEVLTFKEINWQSLRIEADAMESEEQDLGSTPLRLITNQGRIRIALKRRVKDCNVLASKLFFILDDLLWVLTDSQLKAIIHYAKSLSEAMEKSAQQRKSMAADSLQTAPPSPGIHTLWTDPPPTSTPSRTPNTLGQYFDLHDVKESSYHTFISRLDLHICNDSSSVDSDSDEPPPRGSQGAMQLTFRKLGLDYYPIHRPGDGCRHWERHCSAMEARAQWAAKLLQEFQSRVEASGIPGPHSDPSAPAPARESPAKKAQDGEPVPKSSPPDREQTSRRSSTAPTPASVPLSSGTPLKRLRSSCVVVRVDDLDIHQLQMWHMPSMGVFPQAKSAERGVHSKKTQSLLSCNRKALHLADNVPAIHLQFTEYYFPNNTDLPIPYSNLYGQVNGLQLCVDPPSVLWMNTFARGLLRTLDQVKAFYHLQDSSKSDEHVDLRMDVSQLKLIIPLESSILDHPDRPQSLSISVPQMVLSNTRHAPHGSRADLASTYQSFSSLPFFQRAAPPSAFPCDRSSFHPLPHAFLQLSQEQAPWPLLDRRPPRSQDIWSFSLSRATLSFEGARRSPKGKTQPFVEPFAMAVWMCRPDAFKNGVRLSPTTELAHSDLTSPHSNHLGQTSGQQNGVGEDAPRSAPTGEAPEQVGGDPPSASVHILAQSVTPLKVWLNHFQYVALLRMKDTLAQLGAELSRSAGDSGPAERRQRGGRLSSEEEEEEEEEDEKEKEEVKGQRKPPSVCVAFLTDGVELGLLLPMSAHQPEEEEARSPGETESPSMSDSDVSPTHRGSEPGPLEDSGIGGNGSTAPAGGAGEQDEEQEGSVEEACEALEEALDGEGEKGEGSLNTATGQTALSPPLSPGAAGNMPRDASAFSLEGELSSALNATKDVTKDALSASLDLTKGAFSITKDAFSMLGRSSGMTKMLFNSPAKELSRPEESSPSLLGSLRLQTMKQSPSQHSFDSAILDGSLPDDRLSVCSDTSENFAILMDSESGVESMRPESIVGVLLSRGSPAPGTEAGSSADLSSSLSQSIEDISQDMASVLLLCLSGVGSVSELKGEDVVVALEAQEMTPRTLGNQRVSVLLSGMTQGGVSSPIRPLSPAHRPTRSSSSPPVVALRMEMGPAAARHSPLSESAGFLELQVVGCRAELLASSLGGLGPFLEDELAADVQPMKIRLRDTVLKLKDNGPRVYPTAPQPVPVVFSLDGVVLERSDDGVFSLRPGDNQSEAEGTVSTAACRENGQRHCSDATEHNKPHESELSEAQVALAQALLDRERLLLEVQKYDPTFTL</sequence>
<dbReference type="EMBL" id="JADWDJ010000004">
    <property type="protein sequence ID" value="KAG5282249.1"/>
    <property type="molecule type" value="Genomic_DNA"/>
</dbReference>
<feature type="compositionally biased region" description="Polar residues" evidence="1">
    <location>
        <begin position="1007"/>
        <end position="1017"/>
    </location>
</feature>
<feature type="compositionally biased region" description="Low complexity" evidence="1">
    <location>
        <begin position="1264"/>
        <end position="1276"/>
    </location>
</feature>
<keyword evidence="3" id="KW-1185">Reference proteome</keyword>
<feature type="compositionally biased region" description="Polar residues" evidence="1">
    <location>
        <begin position="772"/>
        <end position="793"/>
    </location>
</feature>
<feature type="region of interest" description="Disordered" evidence="1">
    <location>
        <begin position="1255"/>
        <end position="1276"/>
    </location>
</feature>